<dbReference type="PROSITE" id="PS00194">
    <property type="entry name" value="THIOREDOXIN_1"/>
    <property type="match status" value="1"/>
</dbReference>
<dbReference type="InterPro" id="IPR013766">
    <property type="entry name" value="Thioredoxin_domain"/>
</dbReference>
<dbReference type="PANTHER" id="PTHR45672">
    <property type="entry name" value="PROTEIN DISULFIDE-ISOMERASE C17H9.14C-RELATED"/>
    <property type="match status" value="1"/>
</dbReference>
<evidence type="ECO:0000259" key="2">
    <source>
        <dbReference type="PROSITE" id="PS51352"/>
    </source>
</evidence>
<dbReference type="SUPFAM" id="SSF52833">
    <property type="entry name" value="Thioredoxin-like"/>
    <property type="match status" value="1"/>
</dbReference>
<dbReference type="Pfam" id="PF00085">
    <property type="entry name" value="Thioredoxin"/>
    <property type="match status" value="1"/>
</dbReference>
<dbReference type="Gene3D" id="3.40.30.10">
    <property type="entry name" value="Glutaredoxin"/>
    <property type="match status" value="1"/>
</dbReference>
<gene>
    <name evidence="3" type="ORF">JJN12_08880</name>
</gene>
<feature type="domain" description="Thioredoxin" evidence="2">
    <location>
        <begin position="112"/>
        <end position="235"/>
    </location>
</feature>
<dbReference type="EMBL" id="JAEPRJ010000001">
    <property type="protein sequence ID" value="MBK5897889.1"/>
    <property type="molecule type" value="Genomic_DNA"/>
</dbReference>
<protein>
    <submittedName>
        <fullName evidence="3">Thioredoxin</fullName>
    </submittedName>
</protein>
<reference evidence="3 4" key="1">
    <citation type="submission" date="2021-01" db="EMBL/GenBank/DDBJ databases">
        <title>Isolation and description of Catonella massiliensis sp. nov., a novel Catonella species, isolated from a stable periodontitis subject.</title>
        <authorList>
            <person name="Antezack A."/>
            <person name="Boxberger M."/>
            <person name="La Scola B."/>
            <person name="Monnet-Corti V."/>
        </authorList>
    </citation>
    <scope>NUCLEOTIDE SEQUENCE [LARGE SCALE GENOMIC DNA]</scope>
    <source>
        <strain evidence="3 4">Marseille-Q4567</strain>
    </source>
</reference>
<dbReference type="InterPro" id="IPR017937">
    <property type="entry name" value="Thioredoxin_CS"/>
</dbReference>
<evidence type="ECO:0000256" key="1">
    <source>
        <dbReference type="ARBA" id="ARBA00006347"/>
    </source>
</evidence>
<proteinExistence type="inferred from homology"/>
<evidence type="ECO:0000313" key="4">
    <source>
        <dbReference type="Proteomes" id="UP000604730"/>
    </source>
</evidence>
<keyword evidence="4" id="KW-1185">Reference proteome</keyword>
<dbReference type="Gene3D" id="2.60.40.1080">
    <property type="match status" value="1"/>
</dbReference>
<accession>A0ABS1J159</accession>
<dbReference type="InterPro" id="IPR051063">
    <property type="entry name" value="PDI"/>
</dbReference>
<comment type="caution">
    <text evidence="3">The sequence shown here is derived from an EMBL/GenBank/DDBJ whole genome shotgun (WGS) entry which is preliminary data.</text>
</comment>
<dbReference type="PRINTS" id="PR00421">
    <property type="entry name" value="THIOREDOXIN"/>
</dbReference>
<evidence type="ECO:0000313" key="3">
    <source>
        <dbReference type="EMBL" id="MBK5897889.1"/>
    </source>
</evidence>
<name>A0ABS1J159_9FIRM</name>
<sequence length="235" mass="25631">MLGALAGSLIFTAKTELTQADTKADIKAGAKADGIVLSQSKAKLNVGDEITVGTGESDDITVTVTTSSKNKGFKISTKDSKKLKIKKSGKVYKVKALKSGKVNLKLTLSANKKVSKTLKLIIAKKSVGAFGKVITVTGDNFDKEVLQEKGIVIVDFSAKWCGYCKLLEPLYKEAARLRPTFKFTQVDVDNDEELTISQGVTGYPRLHIYKDGKLVRIGGYWMNMTTSDLIDWIEN</sequence>
<dbReference type="PROSITE" id="PS51352">
    <property type="entry name" value="THIOREDOXIN_2"/>
    <property type="match status" value="1"/>
</dbReference>
<dbReference type="CDD" id="cd02947">
    <property type="entry name" value="TRX_family"/>
    <property type="match status" value="1"/>
</dbReference>
<dbReference type="Proteomes" id="UP000604730">
    <property type="component" value="Unassembled WGS sequence"/>
</dbReference>
<comment type="similarity">
    <text evidence="1">Belongs to the protein disulfide isomerase family.</text>
</comment>
<organism evidence="3 4">
    <name type="scientific">Catonella massiliensis</name>
    <dbReference type="NCBI Taxonomy" id="2799636"/>
    <lineage>
        <taxon>Bacteria</taxon>
        <taxon>Bacillati</taxon>
        <taxon>Bacillota</taxon>
        <taxon>Clostridia</taxon>
        <taxon>Lachnospirales</taxon>
        <taxon>Lachnospiraceae</taxon>
        <taxon>Catonella</taxon>
    </lineage>
</organism>
<dbReference type="InterPro" id="IPR036249">
    <property type="entry name" value="Thioredoxin-like_sf"/>
</dbReference>